<keyword evidence="3" id="KW-1185">Reference proteome</keyword>
<evidence type="ECO:0000313" key="3">
    <source>
        <dbReference type="Proteomes" id="UP000318017"/>
    </source>
</evidence>
<reference evidence="2 3" key="1">
    <citation type="submission" date="2019-02" db="EMBL/GenBank/DDBJ databases">
        <title>Deep-cultivation of Planctomycetes and their phenomic and genomic characterization uncovers novel biology.</title>
        <authorList>
            <person name="Wiegand S."/>
            <person name="Jogler M."/>
            <person name="Boedeker C."/>
            <person name="Pinto D."/>
            <person name="Vollmers J."/>
            <person name="Rivas-Marin E."/>
            <person name="Kohn T."/>
            <person name="Peeters S.H."/>
            <person name="Heuer A."/>
            <person name="Rast P."/>
            <person name="Oberbeckmann S."/>
            <person name="Bunk B."/>
            <person name="Jeske O."/>
            <person name="Meyerdierks A."/>
            <person name="Storesund J.E."/>
            <person name="Kallscheuer N."/>
            <person name="Luecker S."/>
            <person name="Lage O.M."/>
            <person name="Pohl T."/>
            <person name="Merkel B.J."/>
            <person name="Hornburger P."/>
            <person name="Mueller R.-W."/>
            <person name="Bruemmer F."/>
            <person name="Labrenz M."/>
            <person name="Spormann A.M."/>
            <person name="Op den Camp H."/>
            <person name="Overmann J."/>
            <person name="Amann R."/>
            <person name="Jetten M.S.M."/>
            <person name="Mascher T."/>
            <person name="Medema M.H."/>
            <person name="Devos D.P."/>
            <person name="Kaster A.-K."/>
            <person name="Ovreas L."/>
            <person name="Rohde M."/>
            <person name="Galperin M.Y."/>
            <person name="Jogler C."/>
        </authorList>
    </citation>
    <scope>NUCLEOTIDE SEQUENCE [LARGE SCALE GENOMIC DNA]</scope>
    <source>
        <strain evidence="2 3">Q31a</strain>
    </source>
</reference>
<name>A0A518GH72_9BACT</name>
<dbReference type="SUPFAM" id="SSF50998">
    <property type="entry name" value="Quinoprotein alcohol dehydrogenase-like"/>
    <property type="match status" value="1"/>
</dbReference>
<dbReference type="InterPro" id="IPR018391">
    <property type="entry name" value="PQQ_b-propeller_rpt"/>
</dbReference>
<dbReference type="PANTHER" id="PTHR34512">
    <property type="entry name" value="CELL SURFACE PROTEIN"/>
    <property type="match status" value="1"/>
</dbReference>
<proteinExistence type="predicted"/>
<dbReference type="Pfam" id="PF13360">
    <property type="entry name" value="PQQ_2"/>
    <property type="match status" value="1"/>
</dbReference>
<accession>A0A518GH72</accession>
<dbReference type="SMART" id="SM00564">
    <property type="entry name" value="PQQ"/>
    <property type="match status" value="3"/>
</dbReference>
<sequence>MQPSVRTTLLVILIAFGLVLERTRLVLGQQIEFVDPPAIHTAAEQLLMEQVQQLSTAGEFDEALVSLEKLLDQAGDALVLAGESQRAGTQVTRRFVPMREWVAEQTQTLLMSWPERRPQYQATVDGLAMSVYEQQRLLKDPEAVRRAADRYSASKLGGKLNLLLADIYLEYGWGIAAVQAIQRAEPDLRFDLMGLPKAPAVEYQPTGTLGWPLVWSQSAGSPAAQSLLQDWGNQDRILDTAAADRSLLPEAMHRLISAVQVDPASFDAQGVHQWASVAVRYLPPAIGETVQPALTDLGDRLNAAQRPDLVDASVTFAMNRQRAVSAVTASDAGDWPVWSQALARYSTSNDRTIASRPRAGEQELGALCYHPAVYDGKVFVNELTRIVAYDAATGRAWPEVESNVLPLFDSQVATAAYLPLGYPFVGVPRGTLSIEEGCLYARMGSPVTGWSRQQAWNDGNSRSYLVGLDLSQQGSMLQGFPLRLSEDRFPGAEFEGAPLIWGELLLVAIAQRDNVGVRRSVAAFERLGGGLVWHSKVLASDVVHASEDANIIANQLLTMSGGRLYYGTNMGAIVCLDPLHGEIIWQTQYARPDMSRRDYPRPDRFRYRDLAPCMVEGGVLYCAPQDCAEIFALDVTTGDLVWSTDDQQVADVVHLLGVYGDNLLVSGDRLVWIDRLSGRVLGRFPGATTPGVSNALPSPRGLGRGVLAGGEVWFPVAGEILVFSAQLAPEHNALATGTPRLLRRVPIGTRGREGGNLLVESGRLFYASPSRLLMFE</sequence>
<evidence type="ECO:0000313" key="2">
    <source>
        <dbReference type="EMBL" id="QDV27933.1"/>
    </source>
</evidence>
<dbReference type="InterPro" id="IPR011047">
    <property type="entry name" value="Quinoprotein_ADH-like_sf"/>
</dbReference>
<dbReference type="KEGG" id="ahel:Q31a_63260"/>
<dbReference type="Proteomes" id="UP000318017">
    <property type="component" value="Chromosome"/>
</dbReference>
<dbReference type="InterPro" id="IPR015943">
    <property type="entry name" value="WD40/YVTN_repeat-like_dom_sf"/>
</dbReference>
<evidence type="ECO:0000259" key="1">
    <source>
        <dbReference type="Pfam" id="PF13360"/>
    </source>
</evidence>
<feature type="domain" description="Pyrrolo-quinoline quinone repeat" evidence="1">
    <location>
        <begin position="519"/>
        <end position="686"/>
    </location>
</feature>
<dbReference type="InterPro" id="IPR002372">
    <property type="entry name" value="PQQ_rpt_dom"/>
</dbReference>
<dbReference type="AlphaFoldDB" id="A0A518GH72"/>
<dbReference type="EMBL" id="CP036298">
    <property type="protein sequence ID" value="QDV27933.1"/>
    <property type="molecule type" value="Genomic_DNA"/>
</dbReference>
<dbReference type="Gene3D" id="2.130.10.10">
    <property type="entry name" value="YVTN repeat-like/Quinoprotein amine dehydrogenase"/>
    <property type="match status" value="1"/>
</dbReference>
<gene>
    <name evidence="2" type="ORF">Q31a_63260</name>
</gene>
<dbReference type="PANTHER" id="PTHR34512:SF30">
    <property type="entry name" value="OUTER MEMBRANE PROTEIN ASSEMBLY FACTOR BAMB"/>
    <property type="match status" value="1"/>
</dbReference>
<protein>
    <submittedName>
        <fullName evidence="2">Outer membrane biogenesis protein BamB</fullName>
    </submittedName>
</protein>
<organism evidence="2 3">
    <name type="scientific">Aureliella helgolandensis</name>
    <dbReference type="NCBI Taxonomy" id="2527968"/>
    <lineage>
        <taxon>Bacteria</taxon>
        <taxon>Pseudomonadati</taxon>
        <taxon>Planctomycetota</taxon>
        <taxon>Planctomycetia</taxon>
        <taxon>Pirellulales</taxon>
        <taxon>Pirellulaceae</taxon>
        <taxon>Aureliella</taxon>
    </lineage>
</organism>